<dbReference type="GO" id="GO:0016301">
    <property type="term" value="F:kinase activity"/>
    <property type="evidence" value="ECO:0007669"/>
    <property type="project" value="UniProtKB-KW"/>
</dbReference>
<dbReference type="GO" id="GO:0005737">
    <property type="term" value="C:cytoplasm"/>
    <property type="evidence" value="ECO:0007669"/>
    <property type="project" value="UniProtKB-SubCell"/>
</dbReference>
<dbReference type="AlphaFoldDB" id="A0A4Q1UHQ3"/>
<gene>
    <name evidence="9" type="ORF">BVJ53_00545</name>
</gene>
<dbReference type="InterPro" id="IPR036667">
    <property type="entry name" value="PTS_IIB_sorbose-sp_sf"/>
</dbReference>
<evidence type="ECO:0000256" key="2">
    <source>
        <dbReference type="ARBA" id="ARBA00022448"/>
    </source>
</evidence>
<name>A0A4Q1UHQ3_9LACO</name>
<evidence type="ECO:0000256" key="4">
    <source>
        <dbReference type="ARBA" id="ARBA00022597"/>
    </source>
</evidence>
<evidence type="ECO:0000313" key="10">
    <source>
        <dbReference type="Proteomes" id="UP000290475"/>
    </source>
</evidence>
<keyword evidence="5" id="KW-0808">Transferase</keyword>
<organism evidence="9 10">
    <name type="scientific">Lacticaseibacillus chiayiensis</name>
    <dbReference type="NCBI Taxonomy" id="2100821"/>
    <lineage>
        <taxon>Bacteria</taxon>
        <taxon>Bacillati</taxon>
        <taxon>Bacillota</taxon>
        <taxon>Bacilli</taxon>
        <taxon>Lactobacillales</taxon>
        <taxon>Lactobacillaceae</taxon>
        <taxon>Lacticaseibacillus</taxon>
    </lineage>
</organism>
<protein>
    <recommendedName>
        <fullName evidence="8">PTS EIIB type-4 domain-containing protein</fullName>
    </recommendedName>
</protein>
<evidence type="ECO:0000259" key="8">
    <source>
        <dbReference type="PROSITE" id="PS51101"/>
    </source>
</evidence>
<dbReference type="GO" id="GO:0008982">
    <property type="term" value="F:protein-N(PI)-phosphohistidine-sugar phosphotransferase activity"/>
    <property type="evidence" value="ECO:0007669"/>
    <property type="project" value="InterPro"/>
</dbReference>
<comment type="subcellular location">
    <subcellularLocation>
        <location evidence="1">Cytoplasm</location>
    </subcellularLocation>
</comment>
<dbReference type="Gene3D" id="3.40.35.10">
    <property type="entry name" value="Phosphotransferase system, sorbose subfamily IIB component"/>
    <property type="match status" value="1"/>
</dbReference>
<proteinExistence type="predicted"/>
<keyword evidence="4" id="KW-0762">Sugar transport</keyword>
<evidence type="ECO:0000313" key="9">
    <source>
        <dbReference type="EMBL" id="RXT30737.1"/>
    </source>
</evidence>
<dbReference type="SUPFAM" id="SSF52728">
    <property type="entry name" value="PTS IIb component"/>
    <property type="match status" value="1"/>
</dbReference>
<dbReference type="Pfam" id="PF03830">
    <property type="entry name" value="PTSIIB_sorb"/>
    <property type="match status" value="1"/>
</dbReference>
<evidence type="ECO:0000256" key="1">
    <source>
        <dbReference type="ARBA" id="ARBA00004496"/>
    </source>
</evidence>
<dbReference type="Proteomes" id="UP000290475">
    <property type="component" value="Unassembled WGS sequence"/>
</dbReference>
<dbReference type="EMBL" id="MSSM01000001">
    <property type="protein sequence ID" value="RXT30737.1"/>
    <property type="molecule type" value="Genomic_DNA"/>
</dbReference>
<evidence type="ECO:0000256" key="5">
    <source>
        <dbReference type="ARBA" id="ARBA00022679"/>
    </source>
</evidence>
<dbReference type="PROSITE" id="PS51101">
    <property type="entry name" value="PTS_EIIB_TYPE_4"/>
    <property type="match status" value="1"/>
</dbReference>
<dbReference type="GO" id="GO:0009401">
    <property type="term" value="P:phosphoenolpyruvate-dependent sugar phosphotransferase system"/>
    <property type="evidence" value="ECO:0007669"/>
    <property type="project" value="UniProtKB-KW"/>
</dbReference>
<evidence type="ECO:0000256" key="6">
    <source>
        <dbReference type="ARBA" id="ARBA00022683"/>
    </source>
</evidence>
<evidence type="ECO:0000256" key="3">
    <source>
        <dbReference type="ARBA" id="ARBA00022490"/>
    </source>
</evidence>
<reference evidence="9 10" key="1">
    <citation type="submission" date="2017-01" db="EMBL/GenBank/DDBJ databases">
        <title>Lactobacillus chiayiensis sp. nov., a lactic acid bacterium isolated from compost.</title>
        <authorList>
            <person name="Huang C.-H."/>
        </authorList>
    </citation>
    <scope>NUCLEOTIDE SEQUENCE [LARGE SCALE GENOMIC DNA]</scope>
    <source>
        <strain evidence="10">chh01</strain>
    </source>
</reference>
<keyword evidence="2" id="KW-0813">Transport</keyword>
<keyword evidence="3" id="KW-0963">Cytoplasm</keyword>
<comment type="caution">
    <text evidence="9">The sequence shown here is derived from an EMBL/GenBank/DDBJ whole genome shotgun (WGS) entry which is preliminary data.</text>
</comment>
<keyword evidence="6" id="KW-0598">Phosphotransferase system</keyword>
<sequence>MIKMVRIDERLVHGQVALVWSRNLGVDRILVVNDKAAADPVQTATLKMAAPDTAKLIVLDRSKAKTLLNDPRLNDFKVLVVVNNPSDARFVVENANHVDLVNIGNFGKVDKDATRKRINDNLLLNDQDIADLKAIAAKGIKVEYQLVPDQGKTSLDQIISQEAN</sequence>
<evidence type="ECO:0000256" key="7">
    <source>
        <dbReference type="ARBA" id="ARBA00022777"/>
    </source>
</evidence>
<dbReference type="InterPro" id="IPR004720">
    <property type="entry name" value="PTS_IIB_sorbose-sp"/>
</dbReference>
<feature type="domain" description="PTS EIIB type-4" evidence="8">
    <location>
        <begin position="1"/>
        <end position="164"/>
    </location>
</feature>
<keyword evidence="7" id="KW-0418">Kinase</keyword>
<accession>A0A4Q1UHQ3</accession>